<gene>
    <name evidence="15" type="ORF">MQC88_01735</name>
</gene>
<dbReference type="SUPFAM" id="SSF55874">
    <property type="entry name" value="ATPase domain of HSP90 chaperone/DNA topoisomerase II/histidine kinase"/>
    <property type="match status" value="1"/>
</dbReference>
<dbReference type="InterPro" id="IPR036097">
    <property type="entry name" value="HisK_dim/P_sf"/>
</dbReference>
<reference evidence="15 16" key="1">
    <citation type="submission" date="2022-03" db="EMBL/GenBank/DDBJ databases">
        <title>Luteimonas soily sp. nov., a novel bacterium isolated from the soil.</title>
        <authorList>
            <person name="Zhang X."/>
        </authorList>
    </citation>
    <scope>NUCLEOTIDE SEQUENCE [LARGE SCALE GENOMIC DNA]</scope>
    <source>
        <strain evidence="15 16">50</strain>
    </source>
</reference>
<dbReference type="Proteomes" id="UP001165423">
    <property type="component" value="Unassembled WGS sequence"/>
</dbReference>
<dbReference type="EC" id="2.7.13.3" evidence="3"/>
<dbReference type="SMART" id="SM00387">
    <property type="entry name" value="HATPase_c"/>
    <property type="match status" value="1"/>
</dbReference>
<dbReference type="Gene3D" id="1.10.287.130">
    <property type="match status" value="1"/>
</dbReference>
<dbReference type="GO" id="GO:0005524">
    <property type="term" value="F:ATP binding"/>
    <property type="evidence" value="ECO:0007669"/>
    <property type="project" value="UniProtKB-KW"/>
</dbReference>
<evidence type="ECO:0000256" key="1">
    <source>
        <dbReference type="ARBA" id="ARBA00000085"/>
    </source>
</evidence>
<keyword evidence="8" id="KW-0418">Kinase</keyword>
<sequence>MSAPSLQRRMSWLVGLPVAGLWLAAGLWLGQRTAHETGEMFDRELERTAASVLVVLASVPVASLREAELDDIHDDEGPRGEIVVRDRGGRLLLDASVLPPLPAGPDAPHFHTIVHEGDRWRVFQRRDAGDRLWIQVAAPLHDRDQLLAAHIRALLVPLAGLLLLLPLATWLGLRRGLAPLRALSRAIAAQPARPPVLTRDDVPSELLQLTRALDALVANLDSALARERRFTADAAHELRHPLSVLRLELDLAGTADGDGARAHLQRARDGLQRMERLVAQLLTLARVESLDHLDDTAALSPGRLAREVLAGAGERAAPRGVVLSLQADDALRVRGSAGLLEIALGNLVDNAIAHGKRHGQVAIDVSRNGAWVELAVEDDGPGIADDQAARLGERFLRGSGSGSGLGLSIAQAIAALHGGDIVLARAASGGARVVLRLPAVLPP</sequence>
<dbReference type="Pfam" id="PF02518">
    <property type="entry name" value="HATPase_c"/>
    <property type="match status" value="1"/>
</dbReference>
<dbReference type="PANTHER" id="PTHR45436">
    <property type="entry name" value="SENSOR HISTIDINE KINASE YKOH"/>
    <property type="match status" value="1"/>
</dbReference>
<dbReference type="InterPro" id="IPR003661">
    <property type="entry name" value="HisK_dim/P_dom"/>
</dbReference>
<dbReference type="CDD" id="cd00075">
    <property type="entry name" value="HATPase"/>
    <property type="match status" value="1"/>
</dbReference>
<feature type="domain" description="Histidine kinase" evidence="14">
    <location>
        <begin position="233"/>
        <end position="441"/>
    </location>
</feature>
<evidence type="ECO:0000256" key="11">
    <source>
        <dbReference type="ARBA" id="ARBA00023012"/>
    </source>
</evidence>
<dbReference type="PRINTS" id="PR00344">
    <property type="entry name" value="BCTRLSENSOR"/>
</dbReference>
<proteinExistence type="predicted"/>
<name>A0ABT0A157_9GAMM</name>
<keyword evidence="16" id="KW-1185">Reference proteome</keyword>
<evidence type="ECO:0000256" key="10">
    <source>
        <dbReference type="ARBA" id="ARBA00022989"/>
    </source>
</evidence>
<evidence type="ECO:0000256" key="2">
    <source>
        <dbReference type="ARBA" id="ARBA00004141"/>
    </source>
</evidence>
<comment type="caution">
    <text evidence="15">The sequence shown here is derived from an EMBL/GenBank/DDBJ whole genome shotgun (WGS) entry which is preliminary data.</text>
</comment>
<evidence type="ECO:0000256" key="13">
    <source>
        <dbReference type="SAM" id="Phobius"/>
    </source>
</evidence>
<keyword evidence="9 15" id="KW-0067">ATP-binding</keyword>
<dbReference type="SUPFAM" id="SSF47384">
    <property type="entry name" value="Homodimeric domain of signal transducing histidine kinase"/>
    <property type="match status" value="1"/>
</dbReference>
<organism evidence="15 16">
    <name type="scientific">Cognatiluteimonas sedimenti</name>
    <dbReference type="NCBI Taxonomy" id="2927791"/>
    <lineage>
        <taxon>Bacteria</taxon>
        <taxon>Pseudomonadati</taxon>
        <taxon>Pseudomonadota</taxon>
        <taxon>Gammaproteobacteria</taxon>
        <taxon>Lysobacterales</taxon>
        <taxon>Lysobacteraceae</taxon>
        <taxon>Cognatiluteimonas</taxon>
    </lineage>
</organism>
<dbReference type="EMBL" id="JALGCL010000001">
    <property type="protein sequence ID" value="MCJ0824690.1"/>
    <property type="molecule type" value="Genomic_DNA"/>
</dbReference>
<dbReference type="CDD" id="cd00082">
    <property type="entry name" value="HisKA"/>
    <property type="match status" value="1"/>
</dbReference>
<evidence type="ECO:0000256" key="8">
    <source>
        <dbReference type="ARBA" id="ARBA00022777"/>
    </source>
</evidence>
<dbReference type="PROSITE" id="PS50109">
    <property type="entry name" value="HIS_KIN"/>
    <property type="match status" value="1"/>
</dbReference>
<evidence type="ECO:0000259" key="14">
    <source>
        <dbReference type="PROSITE" id="PS50109"/>
    </source>
</evidence>
<dbReference type="Pfam" id="PF00512">
    <property type="entry name" value="HisKA"/>
    <property type="match status" value="1"/>
</dbReference>
<dbReference type="InterPro" id="IPR004358">
    <property type="entry name" value="Sig_transdc_His_kin-like_C"/>
</dbReference>
<feature type="transmembrane region" description="Helical" evidence="13">
    <location>
        <begin position="12"/>
        <end position="30"/>
    </location>
</feature>
<keyword evidence="10 13" id="KW-1133">Transmembrane helix</keyword>
<dbReference type="Pfam" id="PF08521">
    <property type="entry name" value="2CSK_N"/>
    <property type="match status" value="1"/>
</dbReference>
<evidence type="ECO:0000256" key="9">
    <source>
        <dbReference type="ARBA" id="ARBA00022840"/>
    </source>
</evidence>
<protein>
    <recommendedName>
        <fullName evidence="3">histidine kinase</fullName>
        <ecNumber evidence="3">2.7.13.3</ecNumber>
    </recommendedName>
</protein>
<keyword evidence="7" id="KW-0547">Nucleotide-binding</keyword>
<dbReference type="InterPro" id="IPR013727">
    <property type="entry name" value="2CSK_N"/>
</dbReference>
<dbReference type="InterPro" id="IPR005467">
    <property type="entry name" value="His_kinase_dom"/>
</dbReference>
<evidence type="ECO:0000256" key="3">
    <source>
        <dbReference type="ARBA" id="ARBA00012438"/>
    </source>
</evidence>
<dbReference type="Gene3D" id="3.30.565.10">
    <property type="entry name" value="Histidine kinase-like ATPase, C-terminal domain"/>
    <property type="match status" value="1"/>
</dbReference>
<dbReference type="SMART" id="SM00388">
    <property type="entry name" value="HisKA"/>
    <property type="match status" value="1"/>
</dbReference>
<evidence type="ECO:0000256" key="7">
    <source>
        <dbReference type="ARBA" id="ARBA00022741"/>
    </source>
</evidence>
<evidence type="ECO:0000256" key="5">
    <source>
        <dbReference type="ARBA" id="ARBA00022679"/>
    </source>
</evidence>
<accession>A0ABT0A157</accession>
<evidence type="ECO:0000313" key="15">
    <source>
        <dbReference type="EMBL" id="MCJ0824690.1"/>
    </source>
</evidence>
<feature type="transmembrane region" description="Helical" evidence="13">
    <location>
        <begin position="153"/>
        <end position="173"/>
    </location>
</feature>
<keyword evidence="6 13" id="KW-0812">Transmembrane</keyword>
<dbReference type="RefSeq" id="WP_243318652.1">
    <property type="nucleotide sequence ID" value="NZ_JALGCL010000001.1"/>
</dbReference>
<dbReference type="InterPro" id="IPR050428">
    <property type="entry name" value="TCS_sensor_his_kinase"/>
</dbReference>
<keyword evidence="4" id="KW-0597">Phosphoprotein</keyword>
<comment type="catalytic activity">
    <reaction evidence="1">
        <text>ATP + protein L-histidine = ADP + protein N-phospho-L-histidine.</text>
        <dbReference type="EC" id="2.7.13.3"/>
    </reaction>
</comment>
<dbReference type="PANTHER" id="PTHR45436:SF14">
    <property type="entry name" value="SENSOR PROTEIN QSEC"/>
    <property type="match status" value="1"/>
</dbReference>
<dbReference type="InterPro" id="IPR003594">
    <property type="entry name" value="HATPase_dom"/>
</dbReference>
<keyword evidence="12 13" id="KW-0472">Membrane</keyword>
<evidence type="ECO:0000256" key="6">
    <source>
        <dbReference type="ARBA" id="ARBA00022692"/>
    </source>
</evidence>
<evidence type="ECO:0000256" key="12">
    <source>
        <dbReference type="ARBA" id="ARBA00023136"/>
    </source>
</evidence>
<dbReference type="InterPro" id="IPR036890">
    <property type="entry name" value="HATPase_C_sf"/>
</dbReference>
<keyword evidence="5" id="KW-0808">Transferase</keyword>
<evidence type="ECO:0000256" key="4">
    <source>
        <dbReference type="ARBA" id="ARBA00022553"/>
    </source>
</evidence>
<evidence type="ECO:0000313" key="16">
    <source>
        <dbReference type="Proteomes" id="UP001165423"/>
    </source>
</evidence>
<keyword evidence="11" id="KW-0902">Two-component regulatory system</keyword>
<comment type="subcellular location">
    <subcellularLocation>
        <location evidence="2">Membrane</location>
        <topology evidence="2">Multi-pass membrane protein</topology>
    </subcellularLocation>
</comment>